<evidence type="ECO:0000313" key="2">
    <source>
        <dbReference type="Proteomes" id="UP001271007"/>
    </source>
</evidence>
<organism evidence="1 2">
    <name type="scientific">Extremus antarcticus</name>
    <dbReference type="NCBI Taxonomy" id="702011"/>
    <lineage>
        <taxon>Eukaryota</taxon>
        <taxon>Fungi</taxon>
        <taxon>Dikarya</taxon>
        <taxon>Ascomycota</taxon>
        <taxon>Pezizomycotina</taxon>
        <taxon>Dothideomycetes</taxon>
        <taxon>Dothideomycetidae</taxon>
        <taxon>Mycosphaerellales</taxon>
        <taxon>Extremaceae</taxon>
        <taxon>Extremus</taxon>
    </lineage>
</organism>
<dbReference type="Proteomes" id="UP001271007">
    <property type="component" value="Unassembled WGS sequence"/>
</dbReference>
<sequence>MATTDPQRLPGEAVDPAQAQGAQIPLRSFTIPDFPPEAGGLKALTLTADIKVDEYQQQLTEPWAIPPLPRSIESLTLELFSMGYPVGFLKQLAQRLPNLKSVVIYSQIFAGITPESATDAIDFFKASPNLRALHLLDVFAKEKFFKECGKWLRYNTSDVPGEARRGLMFLEVNYTFRHEDEDFMHKIQAVELPDLIGPGLISCSFNIATPENVEDDPDDPANLQEAGGKEGVMAFNKSVAEDPVIMLTTDPNAPKGLKALNLTLYTLTTKDLKRVLEVQKHVMVLNVTLEVEPGEGWKKGMLEALEGCKGLEQVEVVANPSLQFFMEVQNPRHGVMGKTFPSAEDMQSLSSKCEKLTSFNVSILRAPSFGTVDWAKKDGKWVGGVSEGKGLPAPPS</sequence>
<dbReference type="InterPro" id="IPR032675">
    <property type="entry name" value="LRR_dom_sf"/>
</dbReference>
<gene>
    <name evidence="1" type="ORF">LTR09_006417</name>
</gene>
<name>A0AAJ0GDI6_9PEZI</name>
<reference evidence="1" key="1">
    <citation type="submission" date="2023-04" db="EMBL/GenBank/DDBJ databases">
        <title>Black Yeasts Isolated from many extreme environments.</title>
        <authorList>
            <person name="Coleine C."/>
            <person name="Stajich J.E."/>
            <person name="Selbmann L."/>
        </authorList>
    </citation>
    <scope>NUCLEOTIDE SEQUENCE</scope>
    <source>
        <strain evidence="1">CCFEE 5312</strain>
    </source>
</reference>
<dbReference type="AlphaFoldDB" id="A0AAJ0GDI6"/>
<comment type="caution">
    <text evidence="1">The sequence shown here is derived from an EMBL/GenBank/DDBJ whole genome shotgun (WGS) entry which is preliminary data.</text>
</comment>
<proteinExistence type="predicted"/>
<evidence type="ECO:0000313" key="1">
    <source>
        <dbReference type="EMBL" id="KAK3052562.1"/>
    </source>
</evidence>
<accession>A0AAJ0GDI6</accession>
<protein>
    <submittedName>
        <fullName evidence="1">Uncharacterized protein</fullName>
    </submittedName>
</protein>
<keyword evidence="2" id="KW-1185">Reference proteome</keyword>
<dbReference type="Gene3D" id="3.80.10.10">
    <property type="entry name" value="Ribonuclease Inhibitor"/>
    <property type="match status" value="1"/>
</dbReference>
<dbReference type="EMBL" id="JAWDJX010000020">
    <property type="protein sequence ID" value="KAK3052562.1"/>
    <property type="molecule type" value="Genomic_DNA"/>
</dbReference>